<keyword evidence="1" id="KW-1015">Disulfide bond</keyword>
<evidence type="ECO:0000256" key="2">
    <source>
        <dbReference type="PROSITE-ProRule" id="PRU00059"/>
    </source>
</evidence>
<accession>A0A0P7UBS6</accession>
<dbReference type="InterPro" id="IPR035914">
    <property type="entry name" value="Sperma_CUB_dom_sf"/>
</dbReference>
<comment type="caution">
    <text evidence="4">The sequence shown here is derived from an EMBL/GenBank/DDBJ whole genome shotgun (WGS) entry which is preliminary data.</text>
</comment>
<dbReference type="Proteomes" id="UP000034805">
    <property type="component" value="Unassembled WGS sequence"/>
</dbReference>
<organism evidence="4 5">
    <name type="scientific">Scleropages formosus</name>
    <name type="common">Asian bonytongue</name>
    <name type="synonym">Osteoglossum formosum</name>
    <dbReference type="NCBI Taxonomy" id="113540"/>
    <lineage>
        <taxon>Eukaryota</taxon>
        <taxon>Metazoa</taxon>
        <taxon>Chordata</taxon>
        <taxon>Craniata</taxon>
        <taxon>Vertebrata</taxon>
        <taxon>Euteleostomi</taxon>
        <taxon>Actinopterygii</taxon>
        <taxon>Neopterygii</taxon>
        <taxon>Teleostei</taxon>
        <taxon>Osteoglossocephala</taxon>
        <taxon>Osteoglossomorpha</taxon>
        <taxon>Osteoglossiformes</taxon>
        <taxon>Osteoglossidae</taxon>
        <taxon>Scleropages</taxon>
    </lineage>
</organism>
<evidence type="ECO:0000259" key="3">
    <source>
        <dbReference type="PROSITE" id="PS01180"/>
    </source>
</evidence>
<dbReference type="EMBL" id="JARO02002944">
    <property type="protein sequence ID" value="KPP71522.1"/>
    <property type="molecule type" value="Genomic_DNA"/>
</dbReference>
<proteinExistence type="predicted"/>
<evidence type="ECO:0000313" key="4">
    <source>
        <dbReference type="EMBL" id="KPP71522.1"/>
    </source>
</evidence>
<dbReference type="Gene3D" id="2.60.120.290">
    <property type="entry name" value="Spermadhesin, CUB domain"/>
    <property type="match status" value="1"/>
</dbReference>
<reference evidence="4 5" key="1">
    <citation type="submission" date="2015-08" db="EMBL/GenBank/DDBJ databases">
        <title>The genome of the Asian arowana (Scleropages formosus).</title>
        <authorList>
            <person name="Tan M.H."/>
            <person name="Gan H.M."/>
            <person name="Croft L.J."/>
            <person name="Austin C.M."/>
        </authorList>
    </citation>
    <scope>NUCLEOTIDE SEQUENCE [LARGE SCALE GENOMIC DNA]</scope>
    <source>
        <strain evidence="4">Aro1</strain>
    </source>
</reference>
<dbReference type="InterPro" id="IPR000859">
    <property type="entry name" value="CUB_dom"/>
</dbReference>
<sequence>MCPRCIVAIDLLDVLMDKAGLGFKFCLAYPVVDWCPIQGLFLVSSVAGYDFVEIEEPGEATVLGRWCGSQAKPGNQVSRGNQIRIRFVSDEFFPSEPGFSVRYSLLSVVSIELQ</sequence>
<dbReference type="PROSITE" id="PS01180">
    <property type="entry name" value="CUB"/>
    <property type="match status" value="1"/>
</dbReference>
<dbReference type="CDD" id="cd00041">
    <property type="entry name" value="CUB"/>
    <property type="match status" value="1"/>
</dbReference>
<evidence type="ECO:0000256" key="1">
    <source>
        <dbReference type="ARBA" id="ARBA00023157"/>
    </source>
</evidence>
<dbReference type="Pfam" id="PF00431">
    <property type="entry name" value="CUB"/>
    <property type="match status" value="1"/>
</dbReference>
<evidence type="ECO:0000313" key="5">
    <source>
        <dbReference type="Proteomes" id="UP000034805"/>
    </source>
</evidence>
<name>A0A0P7UBS6_SCLFO</name>
<comment type="caution">
    <text evidence="2">Lacks conserved residue(s) required for the propagation of feature annotation.</text>
</comment>
<feature type="domain" description="CUB" evidence="3">
    <location>
        <begin position="1"/>
        <end position="106"/>
    </location>
</feature>
<gene>
    <name evidence="4" type="ORF">Z043_109555</name>
</gene>
<dbReference type="AlphaFoldDB" id="A0A0P7UBS6"/>
<dbReference type="SUPFAM" id="SSF49854">
    <property type="entry name" value="Spermadhesin, CUB domain"/>
    <property type="match status" value="1"/>
</dbReference>
<protein>
    <recommendedName>
        <fullName evidence="3">CUB domain-containing protein</fullName>
    </recommendedName>
</protein>